<feature type="chain" id="PRO_5028984775" description="Hydrophobic surface binding protein A-domain-containing protein" evidence="1">
    <location>
        <begin position="17"/>
        <end position="203"/>
    </location>
</feature>
<feature type="signal peptide" evidence="1">
    <location>
        <begin position="1"/>
        <end position="16"/>
    </location>
</feature>
<keyword evidence="3" id="KW-1185">Reference proteome</keyword>
<organism evidence="2 3">
    <name type="scientific">Massariosphaeria phaeospora</name>
    <dbReference type="NCBI Taxonomy" id="100035"/>
    <lineage>
        <taxon>Eukaryota</taxon>
        <taxon>Fungi</taxon>
        <taxon>Dikarya</taxon>
        <taxon>Ascomycota</taxon>
        <taxon>Pezizomycotina</taxon>
        <taxon>Dothideomycetes</taxon>
        <taxon>Pleosporomycetidae</taxon>
        <taxon>Pleosporales</taxon>
        <taxon>Pleosporales incertae sedis</taxon>
        <taxon>Massariosphaeria</taxon>
    </lineage>
</organism>
<name>A0A7C8MCT6_9PLEO</name>
<protein>
    <recommendedName>
        <fullName evidence="4">Hydrophobic surface binding protein A-domain-containing protein</fullName>
    </recommendedName>
</protein>
<gene>
    <name evidence="2" type="ORF">BDV95DRAFT_663976</name>
</gene>
<comment type="caution">
    <text evidence="2">The sequence shown here is derived from an EMBL/GenBank/DDBJ whole genome shotgun (WGS) entry which is preliminary data.</text>
</comment>
<reference evidence="2 3" key="1">
    <citation type="submission" date="2020-01" db="EMBL/GenBank/DDBJ databases">
        <authorList>
            <consortium name="DOE Joint Genome Institute"/>
            <person name="Haridas S."/>
            <person name="Albert R."/>
            <person name="Binder M."/>
            <person name="Bloem J."/>
            <person name="Labutti K."/>
            <person name="Salamov A."/>
            <person name="Andreopoulos B."/>
            <person name="Baker S.E."/>
            <person name="Barry K."/>
            <person name="Bills G."/>
            <person name="Bluhm B.H."/>
            <person name="Cannon C."/>
            <person name="Castanera R."/>
            <person name="Culley D.E."/>
            <person name="Daum C."/>
            <person name="Ezra D."/>
            <person name="Gonzalez J.B."/>
            <person name="Henrissat B."/>
            <person name="Kuo A."/>
            <person name="Liang C."/>
            <person name="Lipzen A."/>
            <person name="Lutzoni F."/>
            <person name="Magnuson J."/>
            <person name="Mondo S."/>
            <person name="Nolan M."/>
            <person name="Ohm R."/>
            <person name="Pangilinan J."/>
            <person name="Park H.-J.H."/>
            <person name="Ramirez L."/>
            <person name="Alfaro M."/>
            <person name="Sun H."/>
            <person name="Tritt A."/>
            <person name="Yoshinaga Y."/>
            <person name="Zwiers L.-H.L."/>
            <person name="Turgeon B.G."/>
            <person name="Goodwin S.B."/>
            <person name="Spatafora J.W."/>
            <person name="Crous P.W."/>
            <person name="Grigoriev I.V."/>
        </authorList>
    </citation>
    <scope>NUCLEOTIDE SEQUENCE [LARGE SCALE GENOMIC DNA]</scope>
    <source>
        <strain evidence="2 3">CBS 611.86</strain>
    </source>
</reference>
<sequence length="203" mass="21702">MRCTLFPLAFAALASAGLLTPLTDKFNSISASLNNGNRDIVESNRALSVSTDDRTRMESVIGLLNAANIVGTDFWVLAYDTLKTVHSIPKNVTVSSFNKQDLIDLNSAVDAHASSIDNVIASVNNTVAITKANSDLTLADKIALENAYEVVINAAIAGSEPLWDLGTTLGIDSADDVPATHGFIHFFNTWASLVNFKNEVDFA</sequence>
<evidence type="ECO:0000256" key="1">
    <source>
        <dbReference type="SAM" id="SignalP"/>
    </source>
</evidence>
<evidence type="ECO:0008006" key="4">
    <source>
        <dbReference type="Google" id="ProtNLM"/>
    </source>
</evidence>
<keyword evidence="1" id="KW-0732">Signal</keyword>
<dbReference type="EMBL" id="JAADJZ010000002">
    <property type="protein sequence ID" value="KAF2877200.1"/>
    <property type="molecule type" value="Genomic_DNA"/>
</dbReference>
<dbReference type="Proteomes" id="UP000481861">
    <property type="component" value="Unassembled WGS sequence"/>
</dbReference>
<accession>A0A7C8MCT6</accession>
<evidence type="ECO:0000313" key="2">
    <source>
        <dbReference type="EMBL" id="KAF2877200.1"/>
    </source>
</evidence>
<evidence type="ECO:0000313" key="3">
    <source>
        <dbReference type="Proteomes" id="UP000481861"/>
    </source>
</evidence>
<dbReference type="AlphaFoldDB" id="A0A7C8MCT6"/>
<proteinExistence type="predicted"/>